<keyword evidence="7" id="KW-1185">Reference proteome</keyword>
<keyword evidence="3 5" id="KW-1133">Transmembrane helix</keyword>
<accession>A0A3G2S1G5</accession>
<gene>
    <name evidence="6" type="ORF">DNF11_0941</name>
</gene>
<dbReference type="PANTHER" id="PTHR35371:SF1">
    <property type="entry name" value="BLR7753 PROTEIN"/>
    <property type="match status" value="1"/>
</dbReference>
<protein>
    <submittedName>
        <fullName evidence="6">MAPEG family protein</fullName>
    </submittedName>
</protein>
<dbReference type="GO" id="GO:0016020">
    <property type="term" value="C:membrane"/>
    <property type="evidence" value="ECO:0007669"/>
    <property type="project" value="UniProtKB-SubCell"/>
</dbReference>
<dbReference type="Proteomes" id="UP000269793">
    <property type="component" value="Chromosome II"/>
</dbReference>
<feature type="transmembrane region" description="Helical" evidence="5">
    <location>
        <begin position="108"/>
        <end position="129"/>
    </location>
</feature>
<keyword evidence="2 5" id="KW-0812">Transmembrane</keyword>
<evidence type="ECO:0000313" key="7">
    <source>
        <dbReference type="Proteomes" id="UP000269793"/>
    </source>
</evidence>
<dbReference type="Gene3D" id="1.20.120.550">
    <property type="entry name" value="Membrane associated eicosanoid/glutathione metabolism-like domain"/>
    <property type="match status" value="1"/>
</dbReference>
<evidence type="ECO:0000256" key="5">
    <source>
        <dbReference type="SAM" id="Phobius"/>
    </source>
</evidence>
<dbReference type="PANTHER" id="PTHR35371">
    <property type="entry name" value="INNER MEMBRANE PROTEIN"/>
    <property type="match status" value="1"/>
</dbReference>
<evidence type="ECO:0000256" key="1">
    <source>
        <dbReference type="ARBA" id="ARBA00004370"/>
    </source>
</evidence>
<evidence type="ECO:0000256" key="2">
    <source>
        <dbReference type="ARBA" id="ARBA00022692"/>
    </source>
</evidence>
<dbReference type="OrthoDB" id="2122304at2759"/>
<dbReference type="EMBL" id="CP033149">
    <property type="protein sequence ID" value="AYO41891.1"/>
    <property type="molecule type" value="Genomic_DNA"/>
</dbReference>
<dbReference type="InterPro" id="IPR023352">
    <property type="entry name" value="MAPEG-like_dom_sf"/>
</dbReference>
<dbReference type="SUPFAM" id="SSF161084">
    <property type="entry name" value="MAPEG domain-like"/>
    <property type="match status" value="1"/>
</dbReference>
<dbReference type="VEuPathDB" id="FungiDB:DNF11_0941"/>
<dbReference type="Pfam" id="PF01124">
    <property type="entry name" value="MAPEG"/>
    <property type="match status" value="1"/>
</dbReference>
<reference evidence="6 7" key="1">
    <citation type="submission" date="2018-10" db="EMBL/GenBank/DDBJ databases">
        <title>Complete genome sequence of Malassezia restricta CBS 7877.</title>
        <authorList>
            <person name="Morand S.C."/>
            <person name="Bertignac M."/>
            <person name="Iltis A."/>
            <person name="Kolder I."/>
            <person name="Pirovano W."/>
            <person name="Jourdain R."/>
            <person name="Clavaud C."/>
        </authorList>
    </citation>
    <scope>NUCLEOTIDE SEQUENCE [LARGE SCALE GENOMIC DNA]</scope>
    <source>
        <strain evidence="6 7">CBS 7877</strain>
    </source>
</reference>
<dbReference type="InterPro" id="IPR001129">
    <property type="entry name" value="Membr-assoc_MAPEG"/>
</dbReference>
<feature type="transmembrane region" description="Helical" evidence="5">
    <location>
        <begin position="141"/>
        <end position="162"/>
    </location>
</feature>
<comment type="subcellular location">
    <subcellularLocation>
        <location evidence="1">Membrane</location>
    </subcellularLocation>
</comment>
<sequence>MMTTMFFDVTSPNYSLFALPIMYILTLIPHWYAVSICVAQNGWKNEHPRTFVTQLAARPILGTKKMEHTPAERKVLRAEACQQNGFENLPIFGMALLCGLVAELPGYLMNAMATLYLLSRIIYTILYIFADSHAMSLLRSFTFLGQVILYMAIFMQAAFAVASRSQTQRWGF</sequence>
<dbReference type="AlphaFoldDB" id="A0A3G2S1G5"/>
<name>A0A3G2S1G5_MALR7</name>
<evidence type="ECO:0000313" key="6">
    <source>
        <dbReference type="EMBL" id="AYO41891.1"/>
    </source>
</evidence>
<organism evidence="6 7">
    <name type="scientific">Malassezia restricta (strain ATCC 96810 / NBRC 103918 / CBS 7877)</name>
    <name type="common">Seborrheic dermatitis infection agent</name>
    <dbReference type="NCBI Taxonomy" id="425264"/>
    <lineage>
        <taxon>Eukaryota</taxon>
        <taxon>Fungi</taxon>
        <taxon>Dikarya</taxon>
        <taxon>Basidiomycota</taxon>
        <taxon>Ustilaginomycotina</taxon>
        <taxon>Malasseziomycetes</taxon>
        <taxon>Malasseziales</taxon>
        <taxon>Malasseziaceae</taxon>
        <taxon>Malassezia</taxon>
    </lineage>
</organism>
<evidence type="ECO:0000256" key="3">
    <source>
        <dbReference type="ARBA" id="ARBA00022989"/>
    </source>
</evidence>
<feature type="transmembrane region" description="Helical" evidence="5">
    <location>
        <begin position="20"/>
        <end position="39"/>
    </location>
</feature>
<proteinExistence type="predicted"/>
<keyword evidence="4 5" id="KW-0472">Membrane</keyword>
<evidence type="ECO:0000256" key="4">
    <source>
        <dbReference type="ARBA" id="ARBA00023136"/>
    </source>
</evidence>